<dbReference type="Proteomes" id="UP001196509">
    <property type="component" value="Unassembled WGS sequence"/>
</dbReference>
<dbReference type="EMBL" id="JAICBX010000001">
    <property type="protein sequence ID" value="MBW8636116.1"/>
    <property type="molecule type" value="Genomic_DNA"/>
</dbReference>
<comment type="caution">
    <text evidence="2">The sequence shown here is derived from an EMBL/GenBank/DDBJ whole genome shotgun (WGS) entry which is preliminary data.</text>
</comment>
<gene>
    <name evidence="2" type="ORF">K1W69_02870</name>
</gene>
<evidence type="ECO:0000313" key="3">
    <source>
        <dbReference type="Proteomes" id="UP001196509"/>
    </source>
</evidence>
<protein>
    <submittedName>
        <fullName evidence="2">Cyclic nucleotide-binding domain-containing protein</fullName>
    </submittedName>
</protein>
<dbReference type="CDD" id="cd00038">
    <property type="entry name" value="CAP_ED"/>
    <property type="match status" value="1"/>
</dbReference>
<reference evidence="2" key="1">
    <citation type="submission" date="2021-08" db="EMBL/GenBank/DDBJ databases">
        <title>Hoeflea bacterium WL0058 sp. nov., isolated from the sediment.</title>
        <authorList>
            <person name="Wang L."/>
            <person name="Zhang D."/>
        </authorList>
    </citation>
    <scope>NUCLEOTIDE SEQUENCE</scope>
    <source>
        <strain evidence="2">WL0058</strain>
    </source>
</reference>
<dbReference type="SUPFAM" id="SSF51206">
    <property type="entry name" value="cAMP-binding domain-like"/>
    <property type="match status" value="1"/>
</dbReference>
<keyword evidence="3" id="KW-1185">Reference proteome</keyword>
<dbReference type="AlphaFoldDB" id="A0AAE2ZH48"/>
<sequence length="137" mass="15405">MTEGHRSDRLFVLAEGALEVYRGDVSIAMVTEPGSVFGEMSILLDVDHTANVRAATDAKVHIVDGAKRFIEDNPSFLLPIAHLLAMRLNNSTAYLVDLKRQFQDYKDHFGMVDEVLESLAHEQEEQFMPDDELPDDT</sequence>
<evidence type="ECO:0000259" key="1">
    <source>
        <dbReference type="PROSITE" id="PS50042"/>
    </source>
</evidence>
<dbReference type="PROSITE" id="PS50042">
    <property type="entry name" value="CNMP_BINDING_3"/>
    <property type="match status" value="1"/>
</dbReference>
<dbReference type="InterPro" id="IPR000595">
    <property type="entry name" value="cNMP-bd_dom"/>
</dbReference>
<dbReference type="Gene3D" id="2.60.120.10">
    <property type="entry name" value="Jelly Rolls"/>
    <property type="match status" value="1"/>
</dbReference>
<dbReference type="InterPro" id="IPR018490">
    <property type="entry name" value="cNMP-bd_dom_sf"/>
</dbReference>
<organism evidence="2 3">
    <name type="scientific">Flavimaribacter sediminis</name>
    <dbReference type="NCBI Taxonomy" id="2865987"/>
    <lineage>
        <taxon>Bacteria</taxon>
        <taxon>Pseudomonadati</taxon>
        <taxon>Pseudomonadota</taxon>
        <taxon>Alphaproteobacteria</taxon>
        <taxon>Hyphomicrobiales</taxon>
        <taxon>Rhizobiaceae</taxon>
        <taxon>Flavimaribacter</taxon>
    </lineage>
</organism>
<accession>A0AAE2ZH48</accession>
<proteinExistence type="predicted"/>
<name>A0AAE2ZH48_9HYPH</name>
<evidence type="ECO:0000313" key="2">
    <source>
        <dbReference type="EMBL" id="MBW8636116.1"/>
    </source>
</evidence>
<feature type="domain" description="Cyclic nucleotide-binding" evidence="1">
    <location>
        <begin position="1"/>
        <end position="64"/>
    </location>
</feature>
<dbReference type="Pfam" id="PF00027">
    <property type="entry name" value="cNMP_binding"/>
    <property type="match status" value="1"/>
</dbReference>
<dbReference type="InterPro" id="IPR014710">
    <property type="entry name" value="RmlC-like_jellyroll"/>
</dbReference>